<gene>
    <name evidence="3" type="ORF">TeGR_g13963</name>
</gene>
<dbReference type="PANTHER" id="PTHR48081">
    <property type="entry name" value="AB HYDROLASE SUPERFAMILY PROTEIN C4A8.06C"/>
    <property type="match status" value="1"/>
</dbReference>
<dbReference type="Pfam" id="PF07859">
    <property type="entry name" value="Abhydrolase_3"/>
    <property type="match status" value="1"/>
</dbReference>
<name>A0ABQ6MGG2_9STRA</name>
<comment type="caution">
    <text evidence="3">The sequence shown here is derived from an EMBL/GenBank/DDBJ whole genome shotgun (WGS) entry which is preliminary data.</text>
</comment>
<protein>
    <recommendedName>
        <fullName evidence="2">Alpha/beta hydrolase fold-3 domain-containing protein</fullName>
    </recommendedName>
</protein>
<organism evidence="3 4">
    <name type="scientific">Tetraparma gracilis</name>
    <dbReference type="NCBI Taxonomy" id="2962635"/>
    <lineage>
        <taxon>Eukaryota</taxon>
        <taxon>Sar</taxon>
        <taxon>Stramenopiles</taxon>
        <taxon>Ochrophyta</taxon>
        <taxon>Bolidophyceae</taxon>
        <taxon>Parmales</taxon>
        <taxon>Triparmaceae</taxon>
        <taxon>Tetraparma</taxon>
    </lineage>
</organism>
<dbReference type="InterPro" id="IPR050300">
    <property type="entry name" value="GDXG_lipolytic_enzyme"/>
</dbReference>
<accession>A0ABQ6MGG2</accession>
<keyword evidence="1" id="KW-0378">Hydrolase</keyword>
<evidence type="ECO:0000313" key="4">
    <source>
        <dbReference type="Proteomes" id="UP001165060"/>
    </source>
</evidence>
<evidence type="ECO:0000313" key="3">
    <source>
        <dbReference type="EMBL" id="GMI25451.1"/>
    </source>
</evidence>
<dbReference type="PANTHER" id="PTHR48081:SF33">
    <property type="entry name" value="KYNURENINE FORMAMIDASE"/>
    <property type="match status" value="1"/>
</dbReference>
<feature type="domain" description="Alpha/beta hydrolase fold-3" evidence="2">
    <location>
        <begin position="13"/>
        <end position="113"/>
    </location>
</feature>
<dbReference type="Proteomes" id="UP001165060">
    <property type="component" value="Unassembled WGS sequence"/>
</dbReference>
<dbReference type="EMBL" id="BRYB01002787">
    <property type="protein sequence ID" value="GMI25451.1"/>
    <property type="molecule type" value="Genomic_DNA"/>
</dbReference>
<proteinExistence type="predicted"/>
<reference evidence="3 4" key="1">
    <citation type="journal article" date="2023" name="Commun. Biol.">
        <title>Genome analysis of Parmales, the sister group of diatoms, reveals the evolutionary specialization of diatoms from phago-mixotrophs to photoautotrophs.</title>
        <authorList>
            <person name="Ban H."/>
            <person name="Sato S."/>
            <person name="Yoshikawa S."/>
            <person name="Yamada K."/>
            <person name="Nakamura Y."/>
            <person name="Ichinomiya M."/>
            <person name="Sato N."/>
            <person name="Blanc-Mathieu R."/>
            <person name="Endo H."/>
            <person name="Kuwata A."/>
            <person name="Ogata H."/>
        </authorList>
    </citation>
    <scope>NUCLEOTIDE SEQUENCE [LARGE SCALE GENOMIC DNA]</scope>
</reference>
<dbReference type="InterPro" id="IPR029058">
    <property type="entry name" value="AB_hydrolase_fold"/>
</dbReference>
<keyword evidence="4" id="KW-1185">Reference proteome</keyword>
<sequence length="274" mass="29755">MCTSTWAHGAPSICKAAAAQGLIAVSVGYRRGEYPNFVDDAAMALRWVRDHIAALGGDLNNVFLSGHSAGAHIASLMVVSHARYLAPHNIPPSFIKGLTLISGIYNLFAPLEKALFDMKNKGFVLLYVFPSFGSDRTVRREASPLILLDPTGTDTSLAGRAAMATPAGWHPPSILSWRADPFEIQKERQRNVDVADRIEVNKSSLPPCLVMNCQFDLGLGGDGKKMAAALSKHTEAEYVCVPMADHGSVCRSDATHDKMVSFMLKQYNRDLKPS</sequence>
<dbReference type="SUPFAM" id="SSF53474">
    <property type="entry name" value="alpha/beta-Hydrolases"/>
    <property type="match status" value="1"/>
</dbReference>
<evidence type="ECO:0000259" key="2">
    <source>
        <dbReference type="Pfam" id="PF07859"/>
    </source>
</evidence>
<dbReference type="InterPro" id="IPR013094">
    <property type="entry name" value="AB_hydrolase_3"/>
</dbReference>
<evidence type="ECO:0000256" key="1">
    <source>
        <dbReference type="ARBA" id="ARBA00022801"/>
    </source>
</evidence>
<dbReference type="Gene3D" id="3.40.50.1820">
    <property type="entry name" value="alpha/beta hydrolase"/>
    <property type="match status" value="1"/>
</dbReference>